<protein>
    <submittedName>
        <fullName evidence="1">Uncharacterized protein</fullName>
    </submittedName>
</protein>
<keyword evidence="2" id="KW-1185">Reference proteome</keyword>
<sequence>MSPWRDNSAVSLEAQKFTSVSVGPSEGSWLSWATFWTCLTQSFTIDCISFKILESVLVCSSITSMERAARCWFCRTAPKIAGCAVVARFGIWIVCCRCWNESASSEIFFCVEATDCEVANEVSAEKYGEMPNCNSNSRYSKFCRGEDLNGSLATKIWSVHGTLSSSGPLCLRNITMEADWARSASFSVSSRSYKRNSRS</sequence>
<reference evidence="1" key="1">
    <citation type="journal article" date="2021" name="Open Biol.">
        <title>Shared evolutionary footprints suggest mitochondrial oxidative damage underlies multiple complex I losses in fungi.</title>
        <authorList>
            <person name="Schikora-Tamarit M.A."/>
            <person name="Marcet-Houben M."/>
            <person name="Nosek J."/>
            <person name="Gabaldon T."/>
        </authorList>
    </citation>
    <scope>NUCLEOTIDE SEQUENCE</scope>
    <source>
        <strain evidence="1">NCAIM Y.01608</strain>
    </source>
</reference>
<accession>A0A9P8PKJ4</accession>
<reference evidence="1" key="2">
    <citation type="submission" date="2021-01" db="EMBL/GenBank/DDBJ databases">
        <authorList>
            <person name="Schikora-Tamarit M.A."/>
        </authorList>
    </citation>
    <scope>NUCLEOTIDE SEQUENCE</scope>
    <source>
        <strain evidence="1">NCAIM Y.01608</strain>
    </source>
</reference>
<name>A0A9P8PKJ4_9ASCO</name>
<dbReference type="Proteomes" id="UP000788993">
    <property type="component" value="Unassembled WGS sequence"/>
</dbReference>
<organism evidence="1 2">
    <name type="scientific">Ogataea polymorpha</name>
    <dbReference type="NCBI Taxonomy" id="460523"/>
    <lineage>
        <taxon>Eukaryota</taxon>
        <taxon>Fungi</taxon>
        <taxon>Dikarya</taxon>
        <taxon>Ascomycota</taxon>
        <taxon>Saccharomycotina</taxon>
        <taxon>Pichiomycetes</taxon>
        <taxon>Pichiales</taxon>
        <taxon>Pichiaceae</taxon>
        <taxon>Ogataea</taxon>
    </lineage>
</organism>
<gene>
    <name evidence="1" type="ORF">OGATHE_001863</name>
</gene>
<evidence type="ECO:0000313" key="1">
    <source>
        <dbReference type="EMBL" id="KAH3673883.1"/>
    </source>
</evidence>
<dbReference type="AlphaFoldDB" id="A0A9P8PKJ4"/>
<proteinExistence type="predicted"/>
<dbReference type="EMBL" id="JAEUBD010000526">
    <property type="protein sequence ID" value="KAH3673883.1"/>
    <property type="molecule type" value="Genomic_DNA"/>
</dbReference>
<comment type="caution">
    <text evidence="1">The sequence shown here is derived from an EMBL/GenBank/DDBJ whole genome shotgun (WGS) entry which is preliminary data.</text>
</comment>
<evidence type="ECO:0000313" key="2">
    <source>
        <dbReference type="Proteomes" id="UP000788993"/>
    </source>
</evidence>